<evidence type="ECO:0000256" key="1">
    <source>
        <dbReference type="SAM" id="Phobius"/>
    </source>
</evidence>
<accession>A0A7U3YKQ9</accession>
<dbReference type="RefSeq" id="WP_015723736.1">
    <property type="nucleotide sequence ID" value="NC_014972.1"/>
</dbReference>
<reference evidence="2 3" key="1">
    <citation type="journal article" date="2011" name="Stand. Genomic Sci.">
        <title>Complete genome sequence of Desulfobulbus propionicus type strain (1pr3).</title>
        <authorList>
            <person name="Pagani I."/>
            <person name="Lapidus A."/>
            <person name="Nolan M."/>
            <person name="Lucas S."/>
            <person name="Hammon N."/>
            <person name="Deshpande S."/>
            <person name="Cheng J.F."/>
            <person name="Chertkov O."/>
            <person name="Davenport K."/>
            <person name="Tapia R."/>
            <person name="Han C."/>
            <person name="Goodwin L."/>
            <person name="Pitluck S."/>
            <person name="Liolios K."/>
            <person name="Mavromatis K."/>
            <person name="Ivanova N."/>
            <person name="Mikhailova N."/>
            <person name="Pati A."/>
            <person name="Chen A."/>
            <person name="Palaniappan K."/>
            <person name="Land M."/>
            <person name="Hauser L."/>
            <person name="Chang Y.J."/>
            <person name="Jeffries C.D."/>
            <person name="Detter J.C."/>
            <person name="Brambilla E."/>
            <person name="Kannan K.P."/>
            <person name="Djao O.D."/>
            <person name="Rohde M."/>
            <person name="Pukall R."/>
            <person name="Spring S."/>
            <person name="Goker M."/>
            <person name="Sikorski J."/>
            <person name="Woyke T."/>
            <person name="Bristow J."/>
            <person name="Eisen J.A."/>
            <person name="Markowitz V."/>
            <person name="Hugenholtz P."/>
            <person name="Kyrpides N.C."/>
            <person name="Klenk H.P."/>
        </authorList>
    </citation>
    <scope>NUCLEOTIDE SEQUENCE [LARGE SCALE GENOMIC DNA]</scope>
    <source>
        <strain evidence="3">ATCC 33891 / DSM 2032 / 1pr3</strain>
    </source>
</reference>
<dbReference type="Proteomes" id="UP000006365">
    <property type="component" value="Chromosome"/>
</dbReference>
<keyword evidence="1" id="KW-0812">Transmembrane</keyword>
<keyword evidence="1" id="KW-1133">Transmembrane helix</keyword>
<gene>
    <name evidence="2" type="ordered locus">Despr_1021</name>
</gene>
<keyword evidence="3" id="KW-1185">Reference proteome</keyword>
<proteinExistence type="predicted"/>
<name>A0A7U3YKQ9_DESPD</name>
<dbReference type="KEGG" id="dpr:Despr_1021"/>
<dbReference type="AlphaFoldDB" id="A0A7U3YKQ9"/>
<feature type="transmembrane region" description="Helical" evidence="1">
    <location>
        <begin position="34"/>
        <end position="55"/>
    </location>
</feature>
<evidence type="ECO:0000313" key="3">
    <source>
        <dbReference type="Proteomes" id="UP000006365"/>
    </source>
</evidence>
<evidence type="ECO:0000313" key="2">
    <source>
        <dbReference type="EMBL" id="ADW17193.1"/>
    </source>
</evidence>
<keyword evidence="1" id="KW-0472">Membrane</keyword>
<dbReference type="EMBL" id="CP002364">
    <property type="protein sequence ID" value="ADW17193.1"/>
    <property type="molecule type" value="Genomic_DNA"/>
</dbReference>
<protein>
    <submittedName>
        <fullName evidence="2">Uncharacterized protein</fullName>
    </submittedName>
</protein>
<organism evidence="2 3">
    <name type="scientific">Desulfobulbus propionicus (strain ATCC 33891 / DSM 2032 / VKM B-1956 / 1pr3)</name>
    <dbReference type="NCBI Taxonomy" id="577650"/>
    <lineage>
        <taxon>Bacteria</taxon>
        <taxon>Pseudomonadati</taxon>
        <taxon>Thermodesulfobacteriota</taxon>
        <taxon>Desulfobulbia</taxon>
        <taxon>Desulfobulbales</taxon>
        <taxon>Desulfobulbaceae</taxon>
        <taxon>Desulfobulbus</taxon>
    </lineage>
</organism>
<sequence>MILSLTCALITAAVLSMFFRSTQGIGIICITVLAFLYPIPVMVLATIGIAVYFYWKFL</sequence>